<dbReference type="InterPro" id="IPR036691">
    <property type="entry name" value="Endo/exonu/phosph_ase_sf"/>
</dbReference>
<proteinExistence type="predicted"/>
<dbReference type="PANTHER" id="PTHR33481:SF1">
    <property type="entry name" value="ENDONUCLEASE_EXONUCLEASE_PHOSPHATASE DOMAIN-CONTAINING PROTEIN-RELATED"/>
    <property type="match status" value="1"/>
</dbReference>
<name>A0A2S4PN98_9PEZI</name>
<dbReference type="Pfam" id="PF14529">
    <property type="entry name" value="Exo_endo_phos_2"/>
    <property type="match status" value="1"/>
</dbReference>
<evidence type="ECO:0008006" key="5">
    <source>
        <dbReference type="Google" id="ProtNLM"/>
    </source>
</evidence>
<comment type="caution">
    <text evidence="3">The sequence shown here is derived from an EMBL/GenBank/DDBJ whole genome shotgun (WGS) entry which is preliminary data.</text>
</comment>
<dbReference type="SUPFAM" id="SSF56219">
    <property type="entry name" value="DNase I-like"/>
    <property type="match status" value="1"/>
</dbReference>
<dbReference type="Proteomes" id="UP000237438">
    <property type="component" value="Unassembled WGS sequence"/>
</dbReference>
<feature type="domain" description="Endonuclease/exonuclease/phosphatase" evidence="2">
    <location>
        <begin position="162"/>
        <end position="269"/>
    </location>
</feature>
<evidence type="ECO:0000313" key="3">
    <source>
        <dbReference type="EMBL" id="POS83503.1"/>
    </source>
</evidence>
<dbReference type="EMBL" id="PEDP01001532">
    <property type="protein sequence ID" value="POS83503.1"/>
    <property type="molecule type" value="Genomic_DNA"/>
</dbReference>
<dbReference type="Gene3D" id="3.60.10.10">
    <property type="entry name" value="Endonuclease/exonuclease/phosphatase"/>
    <property type="match status" value="1"/>
</dbReference>
<evidence type="ECO:0000313" key="4">
    <source>
        <dbReference type="Proteomes" id="UP000237438"/>
    </source>
</evidence>
<keyword evidence="4" id="KW-1185">Reference proteome</keyword>
<evidence type="ECO:0000259" key="2">
    <source>
        <dbReference type="Pfam" id="PF14529"/>
    </source>
</evidence>
<reference evidence="3 4" key="1">
    <citation type="submission" date="2017-10" db="EMBL/GenBank/DDBJ databases">
        <title>Development of genomic resources for the powdery mildew, Erysiphe pulchra.</title>
        <authorList>
            <person name="Wadl P.A."/>
            <person name="Mack B.M."/>
            <person name="Moore G."/>
            <person name="Beltz S.B."/>
        </authorList>
    </citation>
    <scope>NUCLEOTIDE SEQUENCE [LARGE SCALE GENOMIC DNA]</scope>
    <source>
        <strain evidence="3">Cflorida</strain>
    </source>
</reference>
<feature type="domain" description="Reverse transcriptase Ty1/copia-type" evidence="1">
    <location>
        <begin position="10"/>
        <end position="92"/>
    </location>
</feature>
<gene>
    <name evidence="3" type="ORF">EPUL_005004</name>
</gene>
<dbReference type="Pfam" id="PF07727">
    <property type="entry name" value="RVT_2"/>
    <property type="match status" value="1"/>
</dbReference>
<organism evidence="3 4">
    <name type="scientific">Erysiphe pulchra</name>
    <dbReference type="NCBI Taxonomy" id="225359"/>
    <lineage>
        <taxon>Eukaryota</taxon>
        <taxon>Fungi</taxon>
        <taxon>Dikarya</taxon>
        <taxon>Ascomycota</taxon>
        <taxon>Pezizomycotina</taxon>
        <taxon>Leotiomycetes</taxon>
        <taxon>Erysiphales</taxon>
        <taxon>Erysiphaceae</taxon>
        <taxon>Erysiphe</taxon>
    </lineage>
</organism>
<dbReference type="InterPro" id="IPR005135">
    <property type="entry name" value="Endo/exonuclease/phosphatase"/>
</dbReference>
<protein>
    <recommendedName>
        <fullName evidence="5">Reverse transcriptase Ty1/copia-type domain-containing protein</fullName>
    </recommendedName>
</protein>
<dbReference type="PANTHER" id="PTHR33481">
    <property type="entry name" value="REVERSE TRANSCRIPTASE"/>
    <property type="match status" value="1"/>
</dbReference>
<dbReference type="InterPro" id="IPR013103">
    <property type="entry name" value="RVT_2"/>
</dbReference>
<dbReference type="GO" id="GO:0003824">
    <property type="term" value="F:catalytic activity"/>
    <property type="evidence" value="ECO:0007669"/>
    <property type="project" value="InterPro"/>
</dbReference>
<dbReference type="AlphaFoldDB" id="A0A2S4PN98"/>
<feature type="non-terminal residue" evidence="3">
    <location>
        <position position="1"/>
    </location>
</feature>
<sequence>SREFSEPFADNTYADILPPSTMRMLLAFVASNNLKIRHVDITAAFLHADLDYPIYIEQPHGREEPGNLVCKLRKAIHGLKTARRRWQEKLRGIAWAQAHAKLQPIDTLSQPGILSQAKETLTEKMKIIDEENSHIRTIQTTAGQSRDFFSLHLQLIDCWTLDVWNVYNAPSGSQDVGQGLWTILQSSPPSRILVMGDFNCRHASWDLLVDRRPILGEDLEEWTQKHGLQLLNWGTPTHSRGGVLDLAWSNVPRMETNTAPHLHTTSDHDTLLMYLTRYETRENLFQRKLKYDECDTKLLLQLLGQTSDTTSPDSQENARSLVGDSSTVVYAATLELKTRSIGTPRWTEECRIAAKTYKMARRTGTEFEEQKALRKTVRIAKTALWRSKADNAKDQKFVYKIVKWHKAAPSYSSPPLRGPNGEAYNENDKAVLLKSTLLDRRLDAEDFPPDVPTAPKRIVDCPNTTDYEIFKAVCVAKSSLPGGDKVPAKILRACWPVIKDRVCSLFRQCVQIGIHPK</sequence>
<dbReference type="OrthoDB" id="4064460at2759"/>
<accession>A0A2S4PN98</accession>
<dbReference type="STRING" id="225359.A0A2S4PN98"/>
<evidence type="ECO:0000259" key="1">
    <source>
        <dbReference type="Pfam" id="PF07727"/>
    </source>
</evidence>